<gene>
    <name evidence="2" type="ORF">J2Z70_006169</name>
</gene>
<proteinExistence type="predicted"/>
<comment type="caution">
    <text evidence="2">The sequence shown here is derived from an EMBL/GenBank/DDBJ whole genome shotgun (WGS) entry which is preliminary data.</text>
</comment>
<evidence type="ECO:0000256" key="1">
    <source>
        <dbReference type="SAM" id="SignalP"/>
    </source>
</evidence>
<keyword evidence="1" id="KW-0732">Signal</keyword>
<feature type="chain" id="PRO_5047132983" evidence="1">
    <location>
        <begin position="22"/>
        <end position="363"/>
    </location>
</feature>
<dbReference type="EMBL" id="JAGGLV010000033">
    <property type="protein sequence ID" value="MBP2115957.1"/>
    <property type="molecule type" value="Genomic_DNA"/>
</dbReference>
<accession>A0ABS4P0Y8</accession>
<reference evidence="2 3" key="1">
    <citation type="submission" date="2021-03" db="EMBL/GenBank/DDBJ databases">
        <title>Genomic Encyclopedia of Type Strains, Phase IV (KMG-IV): sequencing the most valuable type-strain genomes for metagenomic binning, comparative biology and taxonomic classification.</title>
        <authorList>
            <person name="Goeker M."/>
        </authorList>
    </citation>
    <scope>NUCLEOTIDE SEQUENCE [LARGE SCALE GENOMIC DNA]</scope>
    <source>
        <strain evidence="2 3">DSM 101953</strain>
    </source>
</reference>
<dbReference type="Proteomes" id="UP000773462">
    <property type="component" value="Unassembled WGS sequence"/>
</dbReference>
<sequence length="363" mass="40397">MNKKKWSVTMAVVLCSGGMFAFSGLLVPSLANSAVIAKYSTATPVSAKASPAGSAVPVLKVEAPVPVSTVNDDLLLKQMTEEQIQQIYDYMELPGDPNTSGREMTEAEINRRRVLEDQYVYDGVRPQKPLPLQAGQGEVYFDIKTNTYYQPERTWTDEELLQMIDWSYRLNLVASKRNITAPVVAVPEKFSKAEVQARAAESVRKLFDADISKLKTNVMLVEPGHGIPSFWSVHSEPYKSHTLLGQGQEYWQYSVQIDPDTGVVADTTAFNSVMKRTPIDTAAAAAMKKDDSWVKEATRIVKDKQGEKRKIVKAYLTGTEVNNKRGMVAVDVLLEDGSKYNAEFRYPGKQLRCLIYEPAGKAK</sequence>
<protein>
    <submittedName>
        <fullName evidence="2">Uncharacterized protein</fullName>
    </submittedName>
</protein>
<name>A0ABS4P0Y8_9BACL</name>
<keyword evidence="3" id="KW-1185">Reference proteome</keyword>
<dbReference type="RefSeq" id="WP_209879150.1">
    <property type="nucleotide sequence ID" value="NZ_JAGGLV010000033.1"/>
</dbReference>
<organism evidence="2 3">
    <name type="scientific">Paenibacillus silagei</name>
    <dbReference type="NCBI Taxonomy" id="1670801"/>
    <lineage>
        <taxon>Bacteria</taxon>
        <taxon>Bacillati</taxon>
        <taxon>Bacillota</taxon>
        <taxon>Bacilli</taxon>
        <taxon>Bacillales</taxon>
        <taxon>Paenibacillaceae</taxon>
        <taxon>Paenibacillus</taxon>
    </lineage>
</organism>
<evidence type="ECO:0000313" key="3">
    <source>
        <dbReference type="Proteomes" id="UP000773462"/>
    </source>
</evidence>
<feature type="signal peptide" evidence="1">
    <location>
        <begin position="1"/>
        <end position="21"/>
    </location>
</feature>
<evidence type="ECO:0000313" key="2">
    <source>
        <dbReference type="EMBL" id="MBP2115957.1"/>
    </source>
</evidence>